<dbReference type="GO" id="GO:0006264">
    <property type="term" value="P:mitochondrial DNA replication"/>
    <property type="evidence" value="ECO:0007669"/>
    <property type="project" value="TreeGrafter"/>
</dbReference>
<evidence type="ECO:0000259" key="1">
    <source>
        <dbReference type="Pfam" id="PF18136"/>
    </source>
</evidence>
<dbReference type="InterPro" id="IPR002297">
    <property type="entry name" value="DNA-dir_DNA_pol_A_mt"/>
</dbReference>
<keyword evidence="3" id="KW-1185">Reference proteome</keyword>
<dbReference type="GO" id="GO:0003887">
    <property type="term" value="F:DNA-directed DNA polymerase activity"/>
    <property type="evidence" value="ECO:0007669"/>
    <property type="project" value="TreeGrafter"/>
</dbReference>
<comment type="caution">
    <text evidence="2">The sequence shown here is derived from an EMBL/GenBank/DDBJ whole genome shotgun (WGS) entry which is preliminary data.</text>
</comment>
<dbReference type="InterPro" id="IPR012337">
    <property type="entry name" value="RNaseH-like_sf"/>
</dbReference>
<sequence length="619" mass="70779">MMMQPPAESSFRKDDSSRDTLALMFDLDSKSFSASGMTSLANATSDFFTRTVTAGSIRANSPSSISNFKRGLYLAASCDSLASSSPASLKMASKASSLVARILSLVLLAIVDLLQKQLFPDTYKEGGERITKHNALLIKLAHEHLKDNQLLGKKCSLNEPIKFNLPKLQGDNLNEHFYRLGMESLEPYQETVDELLSIKTDVQPLPKSWLFKSGWIRYAPGKEPESVPYPLEKGLVFDVEVLYKISKYPVIATAYSHKAWYGWVSPFLTGESDTLDGHLIPMNLKNEKKIIVGHNVSYDRARISDEYNLTQSKAFYLDTMSLHVAVSGMCSRQRGTWMRYRKFKEEEGEESGSLAQLRTESNSESLKELLDNPSLDADDKLSSFLIDDPWLRTSSLNGLKYVANHHCGIKLKKETRDIFETTNPQEIIDDFQNLMTYCATDVSATYQVFYKVYPEFRKLVPHPVSTAALRHLSQSFLPTNGTWEDYITRTENMYQESVETIERNLKEMCKKVVSMKDDPSKPWLKDPWLSQLDWTIIPPKLTKSGTPYKRQKMPGYPEWYKKLFAKDEMNLTPRSRVTPLLLNLSWEGKPVYWIDTYGWCFLVELDEIETFKSKNYIHL</sequence>
<dbReference type="OrthoDB" id="5588663at2759"/>
<dbReference type="PANTHER" id="PTHR10267:SF0">
    <property type="entry name" value="DNA POLYMERASE SUBUNIT GAMMA-1"/>
    <property type="match status" value="1"/>
</dbReference>
<dbReference type="GeneID" id="70236379"/>
<dbReference type="GO" id="GO:0008408">
    <property type="term" value="F:3'-5' exonuclease activity"/>
    <property type="evidence" value="ECO:0007669"/>
    <property type="project" value="TreeGrafter"/>
</dbReference>
<dbReference type="InterPro" id="IPR043502">
    <property type="entry name" value="DNA/RNA_pol_sf"/>
</dbReference>
<dbReference type="InterPro" id="IPR041336">
    <property type="entry name" value="DNApol_Exo"/>
</dbReference>
<evidence type="ECO:0000313" key="2">
    <source>
        <dbReference type="EMBL" id="KAH3666225.1"/>
    </source>
</evidence>
<dbReference type="GO" id="GO:0005760">
    <property type="term" value="C:gamma DNA polymerase complex"/>
    <property type="evidence" value="ECO:0007669"/>
    <property type="project" value="InterPro"/>
</dbReference>
<dbReference type="RefSeq" id="XP_046061429.1">
    <property type="nucleotide sequence ID" value="XM_046205490.1"/>
</dbReference>
<reference evidence="2" key="2">
    <citation type="submission" date="2021-01" db="EMBL/GenBank/DDBJ databases">
        <authorList>
            <person name="Schikora-Tamarit M.A."/>
        </authorList>
    </citation>
    <scope>NUCLEOTIDE SEQUENCE</scope>
    <source>
        <strain evidence="2">CBS6075</strain>
    </source>
</reference>
<dbReference type="Gene3D" id="3.30.420.390">
    <property type="match status" value="2"/>
</dbReference>
<dbReference type="EMBL" id="JAEUBE010000295">
    <property type="protein sequence ID" value="KAH3666225.1"/>
    <property type="molecule type" value="Genomic_DNA"/>
</dbReference>
<dbReference type="Proteomes" id="UP000769157">
    <property type="component" value="Unassembled WGS sequence"/>
</dbReference>
<dbReference type="SUPFAM" id="SSF53098">
    <property type="entry name" value="Ribonuclease H-like"/>
    <property type="match status" value="1"/>
</dbReference>
<gene>
    <name evidence="2" type="ORF">OGAPHI_004414</name>
</gene>
<protein>
    <recommendedName>
        <fullName evidence="1">DNA mitochondrial polymerase exonuclease domain-containing protein</fullName>
    </recommendedName>
</protein>
<proteinExistence type="predicted"/>
<feature type="non-terminal residue" evidence="2">
    <location>
        <position position="1"/>
    </location>
</feature>
<dbReference type="Pfam" id="PF18136">
    <property type="entry name" value="DNApol_Exo"/>
    <property type="match status" value="1"/>
</dbReference>
<accession>A0A9P8P6N6</accession>
<feature type="domain" description="DNA mitochondrial polymerase exonuclease" evidence="1">
    <location>
        <begin position="160"/>
        <end position="456"/>
    </location>
</feature>
<dbReference type="GO" id="GO:0003677">
    <property type="term" value="F:DNA binding"/>
    <property type="evidence" value="ECO:0007669"/>
    <property type="project" value="InterPro"/>
</dbReference>
<organism evidence="2 3">
    <name type="scientific">Ogataea philodendri</name>
    <dbReference type="NCBI Taxonomy" id="1378263"/>
    <lineage>
        <taxon>Eukaryota</taxon>
        <taxon>Fungi</taxon>
        <taxon>Dikarya</taxon>
        <taxon>Ascomycota</taxon>
        <taxon>Saccharomycotina</taxon>
        <taxon>Pichiomycetes</taxon>
        <taxon>Pichiales</taxon>
        <taxon>Pichiaceae</taxon>
        <taxon>Ogataea</taxon>
    </lineage>
</organism>
<evidence type="ECO:0000313" key="3">
    <source>
        <dbReference type="Proteomes" id="UP000769157"/>
    </source>
</evidence>
<dbReference type="PRINTS" id="PR00867">
    <property type="entry name" value="DNAPOLG"/>
</dbReference>
<reference evidence="2" key="1">
    <citation type="journal article" date="2021" name="Open Biol.">
        <title>Shared evolutionary footprints suggest mitochondrial oxidative damage underlies multiple complex I losses in fungi.</title>
        <authorList>
            <person name="Schikora-Tamarit M.A."/>
            <person name="Marcet-Houben M."/>
            <person name="Nosek J."/>
            <person name="Gabaldon T."/>
        </authorList>
    </citation>
    <scope>NUCLEOTIDE SEQUENCE</scope>
    <source>
        <strain evidence="2">CBS6075</strain>
    </source>
</reference>
<dbReference type="AlphaFoldDB" id="A0A9P8P6N6"/>
<dbReference type="PANTHER" id="PTHR10267">
    <property type="entry name" value="DNA POLYMERASE SUBUNIT GAMMA-1"/>
    <property type="match status" value="1"/>
</dbReference>
<name>A0A9P8P6N6_9ASCO</name>
<dbReference type="SUPFAM" id="SSF56672">
    <property type="entry name" value="DNA/RNA polymerases"/>
    <property type="match status" value="1"/>
</dbReference>